<comment type="caution">
    <text evidence="1">The sequence shown here is derived from an EMBL/GenBank/DDBJ whole genome shotgun (WGS) entry which is preliminary data.</text>
</comment>
<evidence type="ECO:0008006" key="3">
    <source>
        <dbReference type="Google" id="ProtNLM"/>
    </source>
</evidence>
<protein>
    <recommendedName>
        <fullName evidence="3">Peptidyl-prolyl cis-trans isomerase, EpsD family</fullName>
    </recommendedName>
</protein>
<dbReference type="InterPro" id="IPR027304">
    <property type="entry name" value="Trigger_fact/SurA_dom_sf"/>
</dbReference>
<dbReference type="Proteomes" id="UP001169764">
    <property type="component" value="Unassembled WGS sequence"/>
</dbReference>
<dbReference type="EMBL" id="JAUOTP010000002">
    <property type="protein sequence ID" value="MDO6413535.1"/>
    <property type="molecule type" value="Genomic_DNA"/>
</dbReference>
<evidence type="ECO:0000313" key="2">
    <source>
        <dbReference type="Proteomes" id="UP001169764"/>
    </source>
</evidence>
<dbReference type="PROSITE" id="PS51257">
    <property type="entry name" value="PROKAR_LIPOPROTEIN"/>
    <property type="match status" value="1"/>
</dbReference>
<dbReference type="SUPFAM" id="SSF109998">
    <property type="entry name" value="Triger factor/SurA peptide-binding domain-like"/>
    <property type="match status" value="1"/>
</dbReference>
<name>A0ABT8Y769_9SPHN</name>
<organism evidence="1 2">
    <name type="scientific">Sphingomonas natans</name>
    <dbReference type="NCBI Taxonomy" id="3063330"/>
    <lineage>
        <taxon>Bacteria</taxon>
        <taxon>Pseudomonadati</taxon>
        <taxon>Pseudomonadota</taxon>
        <taxon>Alphaproteobacteria</taxon>
        <taxon>Sphingomonadales</taxon>
        <taxon>Sphingomonadaceae</taxon>
        <taxon>Sphingomonas</taxon>
    </lineage>
</organism>
<proteinExistence type="predicted"/>
<gene>
    <name evidence="1" type="ORF">Q4F19_03985</name>
</gene>
<keyword evidence="2" id="KW-1185">Reference proteome</keyword>
<sequence length="286" mass="30706">MGNRKIMAFAGLLATTALIGGCSKDAPAGQVAAVVNGKEVTLQEINAELQASNLPATADKKTVQRDLLQRIIERKLLVGAAEEKGIDKTPEYQTQKRRADELLLVQLYAKQQLTAVPVPSGTDISTFMTQHGNVFGAREQLTLDQIRFQTPADLTKLKTLEKDHTMDAVAQTLGGMGIKLERSQVGLDSGSVPTDLMKKIDSLPQGEPFVIPQPGFMTVNVIVSRKPLPIDDAKARPAAVSAWRQEKFGELLTKQIEALKSGAKISYQNGFDAPAKPAGAPAAAKP</sequence>
<dbReference type="Gene3D" id="1.10.8.1040">
    <property type="match status" value="1"/>
</dbReference>
<accession>A0ABT8Y769</accession>
<dbReference type="RefSeq" id="WP_303540073.1">
    <property type="nucleotide sequence ID" value="NZ_JAUOTP010000002.1"/>
</dbReference>
<reference evidence="1" key="1">
    <citation type="submission" date="2023-07" db="EMBL/GenBank/DDBJ databases">
        <authorList>
            <person name="Kim M."/>
        </authorList>
    </citation>
    <scope>NUCLEOTIDE SEQUENCE</scope>
    <source>
        <strain evidence="1">BIUV-7</strain>
    </source>
</reference>
<evidence type="ECO:0000313" key="1">
    <source>
        <dbReference type="EMBL" id="MDO6413535.1"/>
    </source>
</evidence>